<feature type="domain" description="Methyltransferase type 11" evidence="2">
    <location>
        <begin position="190"/>
        <end position="270"/>
    </location>
</feature>
<keyword evidence="3" id="KW-0808">Transferase</keyword>
<evidence type="ECO:0000313" key="3">
    <source>
        <dbReference type="EMBL" id="QHL91605.1"/>
    </source>
</evidence>
<reference evidence="3 4" key="1">
    <citation type="submission" date="2020-01" db="EMBL/GenBank/DDBJ databases">
        <title>Sphingomonas sp. C33 whole genome sequece.</title>
        <authorList>
            <person name="Park C."/>
        </authorList>
    </citation>
    <scope>NUCLEOTIDE SEQUENCE [LARGE SCALE GENOMIC DNA]</scope>
    <source>
        <strain evidence="3 4">C33</strain>
    </source>
</reference>
<sequence length="418" mass="44090">MMTISLFTVSVLAVWGGAASCASAGVPANTPASVDASRLARRVKRRIPLPPCLELTIFAPFFNPVDAASAVNDCGFFHLFALRTSAEQTAAMRTVAPLRNHVNHIARHAHVIAHSEQNALANRIAPCQTLAMANRAGGSADTGRMMLWSAFWRGSTRDGCTAAFPPAAQQAISAGWQALFAGRPRTTRILDIACGRGAVLAVAAEAGIDSRIGVDLADGDSIGSPDAQILGGVDARHLPFADRSFDLVVSQFGLEYAGLDEAVDEAARVTGGEIAWLLHAAEGAVVQQAREQIAQADWIDHDLGGLTAIARGPAALGPLLSEVIEAARTAANTALLEGFYHHAQALAAQGDPALIDRFAADWREHRARMADLVRAAPDAGMAARACKRLADAGFDVELTDLCSADALVGRWLKGRRRC</sequence>
<evidence type="ECO:0000313" key="4">
    <source>
        <dbReference type="Proteomes" id="UP000464468"/>
    </source>
</evidence>
<accession>A0A7Z2S5Y2</accession>
<dbReference type="EMBL" id="CP047895">
    <property type="protein sequence ID" value="QHL91605.1"/>
    <property type="molecule type" value="Genomic_DNA"/>
</dbReference>
<keyword evidence="3" id="KW-0489">Methyltransferase</keyword>
<evidence type="ECO:0000259" key="2">
    <source>
        <dbReference type="Pfam" id="PF08241"/>
    </source>
</evidence>
<dbReference type="CDD" id="cd02440">
    <property type="entry name" value="AdoMet_MTases"/>
    <property type="match status" value="1"/>
</dbReference>
<dbReference type="GO" id="GO:0008757">
    <property type="term" value="F:S-adenosylmethionine-dependent methyltransferase activity"/>
    <property type="evidence" value="ECO:0007669"/>
    <property type="project" value="InterPro"/>
</dbReference>
<proteinExistence type="predicted"/>
<keyword evidence="1" id="KW-0732">Signal</keyword>
<gene>
    <name evidence="3" type="ORF">GVO57_13395</name>
</gene>
<dbReference type="InterPro" id="IPR029063">
    <property type="entry name" value="SAM-dependent_MTases_sf"/>
</dbReference>
<protein>
    <submittedName>
        <fullName evidence="3">Methyltransferase domain-containing protein</fullName>
    </submittedName>
</protein>
<dbReference type="Gene3D" id="3.40.50.150">
    <property type="entry name" value="Vaccinia Virus protein VP39"/>
    <property type="match status" value="1"/>
</dbReference>
<keyword evidence="4" id="KW-1185">Reference proteome</keyword>
<feature type="chain" id="PRO_5030632434" evidence="1">
    <location>
        <begin position="25"/>
        <end position="418"/>
    </location>
</feature>
<organism evidence="3 4">
    <name type="scientific">Sphingomonas changnyeongensis</name>
    <dbReference type="NCBI Taxonomy" id="2698679"/>
    <lineage>
        <taxon>Bacteria</taxon>
        <taxon>Pseudomonadati</taxon>
        <taxon>Pseudomonadota</taxon>
        <taxon>Alphaproteobacteria</taxon>
        <taxon>Sphingomonadales</taxon>
        <taxon>Sphingomonadaceae</taxon>
        <taxon>Sphingomonas</taxon>
    </lineage>
</organism>
<dbReference type="GO" id="GO:0032259">
    <property type="term" value="P:methylation"/>
    <property type="evidence" value="ECO:0007669"/>
    <property type="project" value="UniProtKB-KW"/>
</dbReference>
<feature type="signal peptide" evidence="1">
    <location>
        <begin position="1"/>
        <end position="24"/>
    </location>
</feature>
<dbReference type="Proteomes" id="UP000464468">
    <property type="component" value="Chromosome"/>
</dbReference>
<dbReference type="KEGG" id="schy:GVO57_13395"/>
<dbReference type="Pfam" id="PF08241">
    <property type="entry name" value="Methyltransf_11"/>
    <property type="match status" value="1"/>
</dbReference>
<dbReference type="AlphaFoldDB" id="A0A7Z2S5Y2"/>
<evidence type="ECO:0000256" key="1">
    <source>
        <dbReference type="SAM" id="SignalP"/>
    </source>
</evidence>
<dbReference type="InterPro" id="IPR013216">
    <property type="entry name" value="Methyltransf_11"/>
</dbReference>
<name>A0A7Z2S5Y2_9SPHN</name>
<dbReference type="SUPFAM" id="SSF53335">
    <property type="entry name" value="S-adenosyl-L-methionine-dependent methyltransferases"/>
    <property type="match status" value="1"/>
</dbReference>